<dbReference type="OMA" id="FEQAWIY"/>
<reference evidence="4 5" key="1">
    <citation type="journal article" date="2006" name="Nature">
        <title>Global trends of whole-genome duplications revealed by the ciliate Paramecium tetraurelia.</title>
        <authorList>
            <consortium name="Genoscope"/>
            <person name="Aury J.-M."/>
            <person name="Jaillon O."/>
            <person name="Duret L."/>
            <person name="Noel B."/>
            <person name="Jubin C."/>
            <person name="Porcel B.M."/>
            <person name="Segurens B."/>
            <person name="Daubin V."/>
            <person name="Anthouard V."/>
            <person name="Aiach N."/>
            <person name="Arnaiz O."/>
            <person name="Billaut A."/>
            <person name="Beisson J."/>
            <person name="Blanc I."/>
            <person name="Bouhouche K."/>
            <person name="Camara F."/>
            <person name="Duharcourt S."/>
            <person name="Guigo R."/>
            <person name="Gogendeau D."/>
            <person name="Katinka M."/>
            <person name="Keller A.-M."/>
            <person name="Kissmehl R."/>
            <person name="Klotz C."/>
            <person name="Koll F."/>
            <person name="Le Moue A."/>
            <person name="Lepere C."/>
            <person name="Malinsky S."/>
            <person name="Nowacki M."/>
            <person name="Nowak J.K."/>
            <person name="Plattner H."/>
            <person name="Poulain J."/>
            <person name="Ruiz F."/>
            <person name="Serrano V."/>
            <person name="Zagulski M."/>
            <person name="Dessen P."/>
            <person name="Betermier M."/>
            <person name="Weissenbach J."/>
            <person name="Scarpelli C."/>
            <person name="Schachter V."/>
            <person name="Sperling L."/>
            <person name="Meyer E."/>
            <person name="Cohen J."/>
            <person name="Wincker P."/>
        </authorList>
    </citation>
    <scope>NUCLEOTIDE SEQUENCE [LARGE SCALE GENOMIC DNA]</scope>
    <source>
        <strain evidence="4 5">Stock d4-2</strain>
    </source>
</reference>
<organism evidence="4 5">
    <name type="scientific">Paramecium tetraurelia</name>
    <dbReference type="NCBI Taxonomy" id="5888"/>
    <lineage>
        <taxon>Eukaryota</taxon>
        <taxon>Sar</taxon>
        <taxon>Alveolata</taxon>
        <taxon>Ciliophora</taxon>
        <taxon>Intramacronucleata</taxon>
        <taxon>Oligohymenophorea</taxon>
        <taxon>Peniculida</taxon>
        <taxon>Parameciidae</taxon>
        <taxon>Paramecium</taxon>
    </lineage>
</organism>
<keyword evidence="1" id="KW-0677">Repeat</keyword>
<evidence type="ECO:0000313" key="4">
    <source>
        <dbReference type="EMBL" id="CAK94841.1"/>
    </source>
</evidence>
<dbReference type="AlphaFoldDB" id="A0EHQ0"/>
<dbReference type="PROSITE" id="PS50005">
    <property type="entry name" value="TPR"/>
    <property type="match status" value="1"/>
</dbReference>
<gene>
    <name evidence="4" type="ORF">GSPATT00027167001</name>
</gene>
<dbReference type="Proteomes" id="UP000000600">
    <property type="component" value="Unassembled WGS sequence"/>
</dbReference>
<evidence type="ECO:0000256" key="1">
    <source>
        <dbReference type="ARBA" id="ARBA00022737"/>
    </source>
</evidence>
<feature type="repeat" description="TPR" evidence="3">
    <location>
        <begin position="185"/>
        <end position="218"/>
    </location>
</feature>
<name>A0EHQ0_PARTE</name>
<dbReference type="InterPro" id="IPR011990">
    <property type="entry name" value="TPR-like_helical_dom_sf"/>
</dbReference>
<proteinExistence type="predicted"/>
<dbReference type="EMBL" id="CT868679">
    <property type="protein sequence ID" value="CAK94841.1"/>
    <property type="molecule type" value="Genomic_DNA"/>
</dbReference>
<dbReference type="KEGG" id="ptm:GSPATT00027167001"/>
<dbReference type="PANTHER" id="PTHR44943">
    <property type="entry name" value="CELLULOSE SYNTHASE OPERON PROTEIN C"/>
    <property type="match status" value="1"/>
</dbReference>
<dbReference type="GeneID" id="5047999"/>
<dbReference type="Gene3D" id="1.25.40.10">
    <property type="entry name" value="Tetratricopeptide repeat domain"/>
    <property type="match status" value="3"/>
</dbReference>
<keyword evidence="5" id="KW-1185">Reference proteome</keyword>
<evidence type="ECO:0008006" key="6">
    <source>
        <dbReference type="Google" id="ProtNLM"/>
    </source>
</evidence>
<dbReference type="InterPro" id="IPR019734">
    <property type="entry name" value="TPR_rpt"/>
</dbReference>
<evidence type="ECO:0000256" key="2">
    <source>
        <dbReference type="ARBA" id="ARBA00022803"/>
    </source>
</evidence>
<dbReference type="RefSeq" id="XP_001462214.1">
    <property type="nucleotide sequence ID" value="XM_001462177.1"/>
</dbReference>
<accession>A0EHQ0</accession>
<dbReference type="SUPFAM" id="SSF81901">
    <property type="entry name" value="HCP-like"/>
    <property type="match status" value="1"/>
</dbReference>
<dbReference type="STRING" id="5888.A0EHQ0"/>
<evidence type="ECO:0000256" key="3">
    <source>
        <dbReference type="PROSITE-ProRule" id="PRU00339"/>
    </source>
</evidence>
<keyword evidence="2 3" id="KW-0802">TPR repeat</keyword>
<dbReference type="OrthoDB" id="309888at2759"/>
<dbReference type="PANTHER" id="PTHR44943:SF4">
    <property type="entry name" value="TPR REPEAT-CONTAINING PROTEIN MJ0798"/>
    <property type="match status" value="1"/>
</dbReference>
<dbReference type="SMART" id="SM00028">
    <property type="entry name" value="TPR"/>
    <property type="match status" value="5"/>
</dbReference>
<sequence>MPIYCRQHANQIVQNVCIDLECQQQKLSCKFCLQQYHPGHNSKPVLTYLENSQSILQSKVNSLLQFITYITELKITYQEPNQSNIFYKQFEEFLEKRKFIFDNDLQQKLSELSPSKEQIQKLSNSQKATSASQNQSSSNLFQQSQIISNIIRQLDLVTGQMVELTQTKQQFQSQQISIINQNDSSSVIFDQGMKEFKLQNYKLSIEQFEKAIKLKQNFEQAWIYKILSYGEQKQNKKAIDECVRAKQYCFNSSNLCFLHGILLQENKQYKEALEQFDVVIQNNNKNIEALYQAGVSSFELELYPKAQEYFQKIILQTHNEKAYLMQGRIALEEAQQENAIFCFEQCIDINQKTQAHFYLALIYINLNEIKKAQSYNDIYCRNFQDDIKGKLQRGQILLLNNEQEKALQIFNEIKQKDPALEFTVRQIIELYRQR</sequence>
<dbReference type="InterPro" id="IPR051685">
    <property type="entry name" value="Ycf3/AcsC/BcsC/TPR_MFPF"/>
</dbReference>
<evidence type="ECO:0000313" key="5">
    <source>
        <dbReference type="Proteomes" id="UP000000600"/>
    </source>
</evidence>
<dbReference type="Pfam" id="PF13181">
    <property type="entry name" value="TPR_8"/>
    <property type="match status" value="2"/>
</dbReference>
<protein>
    <recommendedName>
        <fullName evidence="6">Tetratricopeptide repeat protein</fullName>
    </recommendedName>
</protein>
<dbReference type="InParanoid" id="A0EHQ0"/>
<dbReference type="HOGENOM" id="CLU_632345_0_0_1"/>